<dbReference type="EMBL" id="KJ434027">
    <property type="protein sequence ID" value="AHX83014.1"/>
    <property type="molecule type" value="Genomic_DNA"/>
</dbReference>
<dbReference type="GeneID" id="20497998"/>
<gene>
    <name evidence="2" type="ORF">SBORM_0047</name>
</gene>
<dbReference type="Pfam" id="PF07460">
    <property type="entry name" value="NUMOD3"/>
    <property type="match status" value="1"/>
</dbReference>
<evidence type="ECO:0000259" key="1">
    <source>
        <dbReference type="SMART" id="SM00496"/>
    </source>
</evidence>
<proteinExistence type="predicted"/>
<feature type="domain" description="Nuclease associated modular" evidence="1">
    <location>
        <begin position="126"/>
        <end position="142"/>
    </location>
</feature>
<dbReference type="SUPFAM" id="SSF82771">
    <property type="entry name" value="GIY-YIG endonuclease"/>
    <property type="match status" value="1"/>
</dbReference>
<geneLocation type="mitochondrion" evidence="2"/>
<accession>A0A088CAE8</accession>
<dbReference type="GO" id="GO:0003677">
    <property type="term" value="F:DNA binding"/>
    <property type="evidence" value="ECO:0007669"/>
    <property type="project" value="InterPro"/>
</dbReference>
<keyword evidence="2" id="KW-0540">Nuclease</keyword>
<feature type="domain" description="Nuclease associated modular" evidence="1">
    <location>
        <begin position="81"/>
        <end position="97"/>
    </location>
</feature>
<dbReference type="InterPro" id="IPR003611">
    <property type="entry name" value="NUMOD3"/>
</dbReference>
<dbReference type="InterPro" id="IPR035901">
    <property type="entry name" value="GIY-YIG_endonuc_sf"/>
</dbReference>
<keyword evidence="2" id="KW-0255">Endonuclease</keyword>
<dbReference type="AlphaFoldDB" id="A0A088CAE8"/>
<name>A0A088CAE8_9HELO</name>
<reference evidence="2" key="1">
    <citation type="journal article" date="2014" name="PLoS ONE">
        <title>The 203 kbp Mitochondrial Genome of the Phytopathogenic Fungus Sclerotinia borealis Reveals Multiple Invasions of Introns and Genomic Duplications.</title>
        <authorList>
            <person name="Mardanov A.V."/>
            <person name="Beletsky A.V."/>
            <person name="Kadnikov V.V."/>
            <person name="Ignatov A.N."/>
            <person name="Ravin N.V."/>
        </authorList>
    </citation>
    <scope>NUCLEOTIDE SEQUENCE</scope>
    <source>
        <strain evidence="2">F-4128</strain>
    </source>
</reference>
<keyword evidence="2" id="KW-0496">Mitochondrion</keyword>
<dbReference type="Gene3D" id="3.40.1440.10">
    <property type="entry name" value="GIY-YIG endonuclease"/>
    <property type="match status" value="1"/>
</dbReference>
<dbReference type="NCBIfam" id="TIGR01453">
    <property type="entry name" value="grpIintron_endo"/>
    <property type="match status" value="1"/>
</dbReference>
<dbReference type="SMART" id="SM00496">
    <property type="entry name" value="IENR2"/>
    <property type="match status" value="3"/>
</dbReference>
<dbReference type="RefSeq" id="YP_009072360.1">
    <property type="nucleotide sequence ID" value="NC_025200.1"/>
</dbReference>
<organism evidence="2">
    <name type="scientific">Sclerotinia borealis</name>
    <dbReference type="NCBI Taxonomy" id="77105"/>
    <lineage>
        <taxon>Eukaryota</taxon>
        <taxon>Fungi</taxon>
        <taxon>Dikarya</taxon>
        <taxon>Ascomycota</taxon>
        <taxon>Pezizomycotina</taxon>
        <taxon>Leotiomycetes</taxon>
        <taxon>Helotiales</taxon>
        <taxon>Sclerotiniaceae</taxon>
        <taxon>Sclerotinia</taxon>
    </lineage>
</organism>
<feature type="domain" description="Nuclease associated modular" evidence="1">
    <location>
        <begin position="102"/>
        <end position="118"/>
    </location>
</feature>
<sequence>MDLARRILEHINNKHSNLHLQRAISKYDLSNFSLYILELLPADEDLTSEELSIILIKLEHKSLDLFKDKYNINPNAGKTRLGARHSEATRELMSQLRNGNPTNRTYSSEDLARMSERVKGSNNPMFGKSVTEENKKLISEFFSKSVYLYDANTLTLIARYSKHKYLVKDLGISPKTLIKYNDSGLVFRDKYIISSTELEPKDT</sequence>
<protein>
    <submittedName>
        <fullName evidence="2">Truncated GIY-YIG endonuclease</fullName>
    </submittedName>
</protein>
<keyword evidence="2" id="KW-0378">Hydrolase</keyword>
<dbReference type="InterPro" id="IPR006350">
    <property type="entry name" value="Intron_endoG1"/>
</dbReference>
<dbReference type="GO" id="GO:0004519">
    <property type="term" value="F:endonuclease activity"/>
    <property type="evidence" value="ECO:0007669"/>
    <property type="project" value="UniProtKB-KW"/>
</dbReference>
<evidence type="ECO:0000313" key="2">
    <source>
        <dbReference type="EMBL" id="AHX83014.1"/>
    </source>
</evidence>
<dbReference type="SUPFAM" id="SSF64496">
    <property type="entry name" value="DNA-binding domain of intron-encoded endonucleases"/>
    <property type="match status" value="1"/>
</dbReference>